<sequence>MKNNKEVKISYWAAHLTTVVSVTLVLVIIGIISLISIGAATETRKLRERLEVSVVMADNVTDSLASETAKVFEGVPYAHSVRMISQKEALQHWKDDTGEDLEALFGVNPLSPEVTFSLNADYSSAARIDSIGKVISAMPGVESVVLPDSAMVESMNRNIERLSIVLGAIALVLVIISFVLINNTVHLAIYARRFTIHTMQLVGATNGFIRRPFVNDNMISGLLAGLVSSCLLGLSLIAAPGAGFGEIAASISWQMFGIVAAGLALTGILLCGMAAWMATSRYLRKDYDELFK</sequence>
<evidence type="ECO:0000313" key="1">
    <source>
        <dbReference type="EMBL" id="TGY78626.1"/>
    </source>
</evidence>
<protein>
    <submittedName>
        <fullName evidence="1">FtsX-like permease family protein</fullName>
    </submittedName>
</protein>
<name>A0AC61REV2_9BACT</name>
<keyword evidence="2" id="KW-1185">Reference proteome</keyword>
<gene>
    <name evidence="1" type="ORF">E5331_09920</name>
</gene>
<dbReference type="Proteomes" id="UP000306319">
    <property type="component" value="Unassembled WGS sequence"/>
</dbReference>
<evidence type="ECO:0000313" key="2">
    <source>
        <dbReference type="Proteomes" id="UP000306319"/>
    </source>
</evidence>
<comment type="caution">
    <text evidence="1">The sequence shown here is derived from an EMBL/GenBank/DDBJ whole genome shotgun (WGS) entry which is preliminary data.</text>
</comment>
<dbReference type="EMBL" id="SRYB01000012">
    <property type="protein sequence ID" value="TGY78626.1"/>
    <property type="molecule type" value="Genomic_DNA"/>
</dbReference>
<reference evidence="1" key="1">
    <citation type="submission" date="2019-04" db="EMBL/GenBank/DDBJ databases">
        <title>Microbes associate with the intestines of laboratory mice.</title>
        <authorList>
            <person name="Navarre W."/>
            <person name="Wong E."/>
            <person name="Huang K."/>
            <person name="Tropini C."/>
            <person name="Ng K."/>
            <person name="Yu B."/>
        </authorList>
    </citation>
    <scope>NUCLEOTIDE SEQUENCE</scope>
    <source>
        <strain evidence="1">NM04_E33</strain>
    </source>
</reference>
<organism evidence="1 2">
    <name type="scientific">Lepagella muris</name>
    <dbReference type="NCBI Taxonomy" id="3032870"/>
    <lineage>
        <taxon>Bacteria</taxon>
        <taxon>Pseudomonadati</taxon>
        <taxon>Bacteroidota</taxon>
        <taxon>Bacteroidia</taxon>
        <taxon>Bacteroidales</taxon>
        <taxon>Muribaculaceae</taxon>
        <taxon>Lepagella</taxon>
    </lineage>
</organism>
<proteinExistence type="predicted"/>
<accession>A0AC61REV2</accession>